<gene>
    <name evidence="8" type="primary">vapC</name>
    <name evidence="10" type="ORF">PUR21_11970</name>
</gene>
<evidence type="ECO:0000256" key="7">
    <source>
        <dbReference type="ARBA" id="ARBA00038093"/>
    </source>
</evidence>
<keyword evidence="2 8" id="KW-1277">Toxin-antitoxin system</keyword>
<dbReference type="InterPro" id="IPR029060">
    <property type="entry name" value="PIN-like_dom_sf"/>
</dbReference>
<keyword evidence="11" id="KW-1185">Reference proteome</keyword>
<protein>
    <recommendedName>
        <fullName evidence="8">Ribonuclease VapC</fullName>
        <shortName evidence="8">RNase VapC</shortName>
        <ecNumber evidence="8">3.1.-.-</ecNumber>
    </recommendedName>
    <alternativeName>
        <fullName evidence="8">Toxin VapC</fullName>
    </alternativeName>
</protein>
<evidence type="ECO:0000256" key="6">
    <source>
        <dbReference type="ARBA" id="ARBA00022842"/>
    </source>
</evidence>
<keyword evidence="3 8" id="KW-0540">Nuclease</keyword>
<evidence type="ECO:0000256" key="8">
    <source>
        <dbReference type="HAMAP-Rule" id="MF_00265"/>
    </source>
</evidence>
<feature type="binding site" evidence="8">
    <location>
        <position position="5"/>
    </location>
    <ligand>
        <name>Mg(2+)</name>
        <dbReference type="ChEBI" id="CHEBI:18420"/>
    </ligand>
</feature>
<keyword evidence="4 8" id="KW-0479">Metal-binding</keyword>
<dbReference type="EC" id="3.1.-.-" evidence="8"/>
<organism evidence="10 11">
    <name type="scientific">Methylorubrum rhodesianum</name>
    <dbReference type="NCBI Taxonomy" id="29427"/>
    <lineage>
        <taxon>Bacteria</taxon>
        <taxon>Pseudomonadati</taxon>
        <taxon>Pseudomonadota</taxon>
        <taxon>Alphaproteobacteria</taxon>
        <taxon>Hyphomicrobiales</taxon>
        <taxon>Methylobacteriaceae</taxon>
        <taxon>Methylorubrum</taxon>
    </lineage>
</organism>
<dbReference type="InterPro" id="IPR002716">
    <property type="entry name" value="PIN_dom"/>
</dbReference>
<dbReference type="InterPro" id="IPR050556">
    <property type="entry name" value="Type_II_TA_system_RNase"/>
</dbReference>
<sequence>MYLLDTNIISLFDPRRRERAAPVIAWMQRNDRHLSLSTVTLMEIEAGVLKLRRNGKAKRADEIAALRDALMVGFTGRFLAMDAPVALAVAHLAEAVRPLVIEWKDLIIAATAKTHGLTILTNNLRHFEVTGVPVIDPLAELPSNVVP</sequence>
<accession>A0ABU9ZAS9</accession>
<evidence type="ECO:0000256" key="4">
    <source>
        <dbReference type="ARBA" id="ARBA00022723"/>
    </source>
</evidence>
<dbReference type="Proteomes" id="UP001404845">
    <property type="component" value="Unassembled WGS sequence"/>
</dbReference>
<evidence type="ECO:0000259" key="9">
    <source>
        <dbReference type="Pfam" id="PF01850"/>
    </source>
</evidence>
<evidence type="ECO:0000256" key="2">
    <source>
        <dbReference type="ARBA" id="ARBA00022649"/>
    </source>
</evidence>
<dbReference type="HAMAP" id="MF_00265">
    <property type="entry name" value="VapC_Nob1"/>
    <property type="match status" value="1"/>
</dbReference>
<reference evidence="10 11" key="1">
    <citation type="journal article" date="2023" name="PLoS ONE">
        <title>Complete genome assembly of Hawai'i environmental nontuberculous mycobacteria reveals unexpected co-isolation with methylobacteria.</title>
        <authorList>
            <person name="Hendrix J."/>
            <person name="Epperson L.E."/>
            <person name="Tong E.I."/>
            <person name="Chan Y.L."/>
            <person name="Hasan N.A."/>
            <person name="Dawrs S.N."/>
            <person name="Norton G.J."/>
            <person name="Virdi R."/>
            <person name="Crooks J.L."/>
            <person name="Chan E.D."/>
            <person name="Honda J.R."/>
            <person name="Strong M."/>
        </authorList>
    </citation>
    <scope>NUCLEOTIDE SEQUENCE [LARGE SCALE GENOMIC DNA]</scope>
    <source>
        <strain evidence="10 11">NJH_HI01</strain>
    </source>
</reference>
<comment type="similarity">
    <text evidence="7 8">Belongs to the PINc/VapC protein family.</text>
</comment>
<evidence type="ECO:0000313" key="11">
    <source>
        <dbReference type="Proteomes" id="UP001404845"/>
    </source>
</evidence>
<dbReference type="InterPro" id="IPR022907">
    <property type="entry name" value="VapC_family"/>
</dbReference>
<keyword evidence="6 8" id="KW-0460">Magnesium</keyword>
<proteinExistence type="inferred from homology"/>
<evidence type="ECO:0000256" key="1">
    <source>
        <dbReference type="ARBA" id="ARBA00001946"/>
    </source>
</evidence>
<dbReference type="RefSeq" id="WP_043766056.1">
    <property type="nucleotide sequence ID" value="NZ_JACWCW010000004.1"/>
</dbReference>
<dbReference type="SUPFAM" id="SSF88723">
    <property type="entry name" value="PIN domain-like"/>
    <property type="match status" value="1"/>
</dbReference>
<comment type="caution">
    <text evidence="10">The sequence shown here is derived from an EMBL/GenBank/DDBJ whole genome shotgun (WGS) entry which is preliminary data.</text>
</comment>
<dbReference type="PANTHER" id="PTHR33653">
    <property type="entry name" value="RIBONUCLEASE VAPC2"/>
    <property type="match status" value="1"/>
</dbReference>
<comment type="cofactor">
    <cofactor evidence="1 8">
        <name>Mg(2+)</name>
        <dbReference type="ChEBI" id="CHEBI:18420"/>
    </cofactor>
</comment>
<name>A0ABU9ZAS9_9HYPH</name>
<feature type="domain" description="PIN" evidence="9">
    <location>
        <begin position="2"/>
        <end position="128"/>
    </location>
</feature>
<keyword evidence="8" id="KW-0800">Toxin</keyword>
<dbReference type="Gene3D" id="3.40.50.1010">
    <property type="entry name" value="5'-nuclease"/>
    <property type="match status" value="1"/>
</dbReference>
<evidence type="ECO:0000313" key="10">
    <source>
        <dbReference type="EMBL" id="MEN3228344.1"/>
    </source>
</evidence>
<dbReference type="Pfam" id="PF01850">
    <property type="entry name" value="PIN"/>
    <property type="match status" value="1"/>
</dbReference>
<keyword evidence="5 8" id="KW-0378">Hydrolase</keyword>
<feature type="binding site" evidence="8">
    <location>
        <position position="105"/>
    </location>
    <ligand>
        <name>Mg(2+)</name>
        <dbReference type="ChEBI" id="CHEBI:18420"/>
    </ligand>
</feature>
<evidence type="ECO:0000256" key="3">
    <source>
        <dbReference type="ARBA" id="ARBA00022722"/>
    </source>
</evidence>
<dbReference type="PANTHER" id="PTHR33653:SF1">
    <property type="entry name" value="RIBONUCLEASE VAPC2"/>
    <property type="match status" value="1"/>
</dbReference>
<comment type="function">
    <text evidence="8">Toxic component of a toxin-antitoxin (TA) system. An RNase.</text>
</comment>
<evidence type="ECO:0000256" key="5">
    <source>
        <dbReference type="ARBA" id="ARBA00022801"/>
    </source>
</evidence>
<dbReference type="EMBL" id="JAQYXL010000001">
    <property type="protein sequence ID" value="MEN3228344.1"/>
    <property type="molecule type" value="Genomic_DNA"/>
</dbReference>